<dbReference type="CDD" id="cd08026">
    <property type="entry name" value="DUF326"/>
    <property type="match status" value="1"/>
</dbReference>
<dbReference type="EMBL" id="NITV01000009">
    <property type="protein sequence ID" value="PDO84545.1"/>
    <property type="molecule type" value="Genomic_DNA"/>
</dbReference>
<dbReference type="Pfam" id="PF03860">
    <property type="entry name" value="Csp"/>
    <property type="match status" value="1"/>
</dbReference>
<sequence>MHTEHQRCAEACYQCAAACEHCALSCLQEENIDMMRECIKLDVQCAALCRLAGQFMALESKHLPSLCRICVDVCKACAEECSKHQHPHCQQCAKRCRACAEACLQMAA</sequence>
<dbReference type="InterPro" id="IPR005560">
    <property type="entry name" value="Csp_YhjQ"/>
</dbReference>
<dbReference type="PANTHER" id="PTHR37310:SF1">
    <property type="entry name" value="CYTOPLASMIC PROTEIN"/>
    <property type="match status" value="1"/>
</dbReference>
<proteinExistence type="predicted"/>
<dbReference type="Gene3D" id="1.20.1270.360">
    <property type="match status" value="1"/>
</dbReference>
<comment type="caution">
    <text evidence="1">The sequence shown here is derived from an EMBL/GenBank/DDBJ whole genome shotgun (WGS) entry which is preliminary data.</text>
</comment>
<name>A0ABX4ILC9_9ENTR</name>
<dbReference type="InterPro" id="IPR044543">
    <property type="entry name" value="YHJQ-like"/>
</dbReference>
<dbReference type="Proteomes" id="UP000219642">
    <property type="component" value="Unassembled WGS sequence"/>
</dbReference>
<reference evidence="1 2" key="1">
    <citation type="submission" date="2017-06" db="EMBL/GenBank/DDBJ databases">
        <title>Draft genome sequence of nitrogen-fixing Kosakonia pseudosacchari strain NN143 isolated from sugarcane roots.</title>
        <authorList>
            <person name="Li Y."/>
            <person name="Li S."/>
            <person name="Lin L."/>
            <person name="Wu X."/>
            <person name="Yang L."/>
            <person name="Li Y."/>
            <person name="An Q."/>
        </authorList>
    </citation>
    <scope>NUCLEOTIDE SEQUENCE [LARGE SCALE GENOMIC DNA]</scope>
    <source>
        <strain evidence="1 2">NN143</strain>
    </source>
</reference>
<dbReference type="PANTHER" id="PTHR37310">
    <property type="entry name" value="CYTOPLASMIC PROTEIN-RELATED"/>
    <property type="match status" value="1"/>
</dbReference>
<evidence type="ECO:0000313" key="1">
    <source>
        <dbReference type="EMBL" id="PDO84545.1"/>
    </source>
</evidence>
<evidence type="ECO:0000313" key="2">
    <source>
        <dbReference type="Proteomes" id="UP000219642"/>
    </source>
</evidence>
<dbReference type="RefSeq" id="WP_086873185.1">
    <property type="nucleotide sequence ID" value="NZ_CP063425.1"/>
</dbReference>
<keyword evidence="2" id="KW-1185">Reference proteome</keyword>
<protein>
    <submittedName>
        <fullName evidence="1">Four-helix bundle copper-binding protein</fullName>
    </submittedName>
</protein>
<gene>
    <name evidence="1" type="ORF">BK796_16690</name>
</gene>
<organism evidence="1 2">
    <name type="scientific">Kosakonia pseudosacchari</name>
    <dbReference type="NCBI Taxonomy" id="1646340"/>
    <lineage>
        <taxon>Bacteria</taxon>
        <taxon>Pseudomonadati</taxon>
        <taxon>Pseudomonadota</taxon>
        <taxon>Gammaproteobacteria</taxon>
        <taxon>Enterobacterales</taxon>
        <taxon>Enterobacteriaceae</taxon>
        <taxon>Kosakonia</taxon>
    </lineage>
</organism>
<accession>A0ABX4ILC9</accession>